<name>A0A9X3CRS3_9VIBR</name>
<dbReference type="InterPro" id="IPR049945">
    <property type="entry name" value="AAA_22"/>
</dbReference>
<feature type="domain" description="ORC1/DEAH AAA+ ATPase" evidence="3">
    <location>
        <begin position="471"/>
        <end position="583"/>
    </location>
</feature>
<feature type="transmembrane region" description="Helical" evidence="1">
    <location>
        <begin position="374"/>
        <end position="393"/>
    </location>
</feature>
<evidence type="ECO:0000259" key="3">
    <source>
        <dbReference type="Pfam" id="PF13401"/>
    </source>
</evidence>
<dbReference type="EMBL" id="JAKRRY010000040">
    <property type="protein sequence ID" value="MCW8348527.1"/>
    <property type="molecule type" value="Genomic_DNA"/>
</dbReference>
<feature type="transmembrane region" description="Helical" evidence="1">
    <location>
        <begin position="217"/>
        <end position="240"/>
    </location>
</feature>
<evidence type="ECO:0000256" key="2">
    <source>
        <dbReference type="SAM" id="SignalP"/>
    </source>
</evidence>
<accession>A0A9X3CRS3</accession>
<dbReference type="RefSeq" id="WP_265677050.1">
    <property type="nucleotide sequence ID" value="NZ_JAKRRY010000040.1"/>
</dbReference>
<feature type="transmembrane region" description="Helical" evidence="1">
    <location>
        <begin position="176"/>
        <end position="196"/>
    </location>
</feature>
<evidence type="ECO:0000313" key="5">
    <source>
        <dbReference type="Proteomes" id="UP001155587"/>
    </source>
</evidence>
<reference evidence="4" key="1">
    <citation type="submission" date="2022-02" db="EMBL/GenBank/DDBJ databases">
        <title>Vibrio sp. nov, a new bacterium isolated from seawater.</title>
        <authorList>
            <person name="Yuan Y."/>
        </authorList>
    </citation>
    <scope>NUCLEOTIDE SEQUENCE</scope>
    <source>
        <strain evidence="4">ZSDZ65</strain>
    </source>
</reference>
<dbReference type="SUPFAM" id="SSF52540">
    <property type="entry name" value="P-loop containing nucleoside triphosphate hydrolases"/>
    <property type="match status" value="1"/>
</dbReference>
<keyword evidence="1" id="KW-0472">Membrane</keyword>
<dbReference type="AlphaFoldDB" id="A0A9X3CRS3"/>
<keyword evidence="1" id="KW-1133">Transmembrane helix</keyword>
<feature type="signal peptide" evidence="2">
    <location>
        <begin position="1"/>
        <end position="21"/>
    </location>
</feature>
<proteinExistence type="predicted"/>
<comment type="caution">
    <text evidence="4">The sequence shown here is derived from an EMBL/GenBank/DDBJ whole genome shotgun (WGS) entry which is preliminary data.</text>
</comment>
<protein>
    <submittedName>
        <fullName evidence="4">ATP-binding protein</fullName>
    </submittedName>
</protein>
<keyword evidence="2" id="KW-0732">Signal</keyword>
<dbReference type="CDD" id="cd00009">
    <property type="entry name" value="AAA"/>
    <property type="match status" value="1"/>
</dbReference>
<sequence length="782" mass="90204">MKKLIITLSLLMSLFCSHAIAKWEFQDETLPALSQTAVDMEKEVAAFSNPLFLTPSEQAKVRRLLSVTLELQDDEIRAFESSLKDYRHASTEKDERWLSVQNHYLTLGSLSLSKQRLLDLASSRTREQLTGFGPDGVTQFKQELKLTTLNAEYFVFLQFISIKTLVKEIFISPIPVIWAALKVFFIYSLLMWWLANQKRLFEQFKQHVASNMSKPPIWVRIIWYIGRASRAIAWLIALTLSLRVLSSIDALEHLIYLEIFTWWVLGGSIAISFILEFAHRNSMASSPVIVALRLSTIRRYVWSFILAGVVLQISSETLGKGTIYYWIYSLFSFWFAFITVTVLMMWKPTVFQSLERVTEKPLIVVWASRKKDTFFLGIIATTIATIWLTFHHLKNRSIGLLSRNTFFNQALTYLFKIEVAKQTGSKGDHSLVRVRGDDAFKYILPGNEESPLVDYAKNEIKQLSQYLLTDNPAICVITGERGVGATRLLQQLLGKTKNAEPIYINCPLAGYSELLVELAISLGLEPETSEVKILTLLRKSEIPYLIAIDNCQRLVKPKVGGLNDLIRFTNLLRRSKKNHRAVFAIEKASWRFVDRARGERLLFDWVAFLPRWSETQIHQLLDTRINQQIENPLSFDGLVVPKQWDNDSETEEERARQGFYRILWHYSDGNPTVALRFFRLSLRRDKTNGHVVVRLFHAPESEELEKMPKPMLAILRSIVQLEAASPDDLSDCTQLTISEVIGTLRYFQSRGYIEWAEDKARVSDHWFRHITNVLDRQHLLVK</sequence>
<keyword evidence="4" id="KW-0067">ATP-binding</keyword>
<keyword evidence="1" id="KW-0812">Transmembrane</keyword>
<gene>
    <name evidence="4" type="ORF">MD535_21305</name>
</gene>
<feature type="transmembrane region" description="Helical" evidence="1">
    <location>
        <begin position="260"/>
        <end position="279"/>
    </location>
</feature>
<organism evidence="4 5">
    <name type="scientific">Vibrio qingdaonensis</name>
    <dbReference type="NCBI Taxonomy" id="2829491"/>
    <lineage>
        <taxon>Bacteria</taxon>
        <taxon>Pseudomonadati</taxon>
        <taxon>Pseudomonadota</taxon>
        <taxon>Gammaproteobacteria</taxon>
        <taxon>Vibrionales</taxon>
        <taxon>Vibrionaceae</taxon>
        <taxon>Vibrio</taxon>
    </lineage>
</organism>
<evidence type="ECO:0000256" key="1">
    <source>
        <dbReference type="SAM" id="Phobius"/>
    </source>
</evidence>
<feature type="chain" id="PRO_5040952079" evidence="2">
    <location>
        <begin position="22"/>
        <end position="782"/>
    </location>
</feature>
<keyword evidence="5" id="KW-1185">Reference proteome</keyword>
<dbReference type="Pfam" id="PF13401">
    <property type="entry name" value="AAA_22"/>
    <property type="match status" value="1"/>
</dbReference>
<feature type="transmembrane region" description="Helical" evidence="1">
    <location>
        <begin position="325"/>
        <end position="346"/>
    </location>
</feature>
<evidence type="ECO:0000313" key="4">
    <source>
        <dbReference type="EMBL" id="MCW8348527.1"/>
    </source>
</evidence>
<dbReference type="GO" id="GO:0005524">
    <property type="term" value="F:ATP binding"/>
    <property type="evidence" value="ECO:0007669"/>
    <property type="project" value="UniProtKB-KW"/>
</dbReference>
<dbReference type="InterPro" id="IPR027417">
    <property type="entry name" value="P-loop_NTPase"/>
</dbReference>
<feature type="transmembrane region" description="Helical" evidence="1">
    <location>
        <begin position="300"/>
        <end position="319"/>
    </location>
</feature>
<dbReference type="Gene3D" id="3.40.50.300">
    <property type="entry name" value="P-loop containing nucleotide triphosphate hydrolases"/>
    <property type="match status" value="1"/>
</dbReference>
<keyword evidence="4" id="KW-0547">Nucleotide-binding</keyword>
<dbReference type="GO" id="GO:0016887">
    <property type="term" value="F:ATP hydrolysis activity"/>
    <property type="evidence" value="ECO:0007669"/>
    <property type="project" value="InterPro"/>
</dbReference>
<dbReference type="Proteomes" id="UP001155587">
    <property type="component" value="Unassembled WGS sequence"/>
</dbReference>